<dbReference type="EMBL" id="MHHZ01000003">
    <property type="protein sequence ID" value="OGY42541.1"/>
    <property type="molecule type" value="Genomic_DNA"/>
</dbReference>
<evidence type="ECO:0000313" key="2">
    <source>
        <dbReference type="Proteomes" id="UP000176498"/>
    </source>
</evidence>
<dbReference type="AlphaFoldDB" id="A0A1G1XRF0"/>
<evidence type="ECO:0000313" key="1">
    <source>
        <dbReference type="EMBL" id="OGY42541.1"/>
    </source>
</evidence>
<organism evidence="1 2">
    <name type="scientific">Candidatus Buchananbacteria bacterium RBG_13_36_9</name>
    <dbReference type="NCBI Taxonomy" id="1797530"/>
    <lineage>
        <taxon>Bacteria</taxon>
        <taxon>Candidatus Buchananiibacteriota</taxon>
    </lineage>
</organism>
<sequence length="143" mass="17223">MDIEIDYNPSPSETFFISVSINDRVAISFDYTTKGHRVIKQSLIEEKDFPKDAKVDGEWDALIIRDKKFIKKYHVKWIDMGKKDWVNNEIWETVWEKPIPEQLKDKLLYYSQFISDNYKDLDKFEDKLIEFEDLLSKEITKYL</sequence>
<protein>
    <submittedName>
        <fullName evidence="1">Uncharacterized protein</fullName>
    </submittedName>
</protein>
<reference evidence="1 2" key="1">
    <citation type="journal article" date="2016" name="Nat. Commun.">
        <title>Thousands of microbial genomes shed light on interconnected biogeochemical processes in an aquifer system.</title>
        <authorList>
            <person name="Anantharaman K."/>
            <person name="Brown C.T."/>
            <person name="Hug L.A."/>
            <person name="Sharon I."/>
            <person name="Castelle C.J."/>
            <person name="Probst A.J."/>
            <person name="Thomas B.C."/>
            <person name="Singh A."/>
            <person name="Wilkins M.J."/>
            <person name="Karaoz U."/>
            <person name="Brodie E.L."/>
            <person name="Williams K.H."/>
            <person name="Hubbard S.S."/>
            <person name="Banfield J.F."/>
        </authorList>
    </citation>
    <scope>NUCLEOTIDE SEQUENCE [LARGE SCALE GENOMIC DNA]</scope>
</reference>
<dbReference type="Proteomes" id="UP000176498">
    <property type="component" value="Unassembled WGS sequence"/>
</dbReference>
<accession>A0A1G1XRF0</accession>
<comment type="caution">
    <text evidence="1">The sequence shown here is derived from an EMBL/GenBank/DDBJ whole genome shotgun (WGS) entry which is preliminary data.</text>
</comment>
<name>A0A1G1XRF0_9BACT</name>
<gene>
    <name evidence="1" type="ORF">A2Y82_04235</name>
</gene>
<proteinExistence type="predicted"/>